<dbReference type="EMBL" id="JBFOLJ010000007">
    <property type="protein sequence ID" value="KAL2521621.1"/>
    <property type="molecule type" value="Genomic_DNA"/>
</dbReference>
<dbReference type="AlphaFoldDB" id="A0ABD1U9C5"/>
<dbReference type="Proteomes" id="UP001604277">
    <property type="component" value="Unassembled WGS sequence"/>
</dbReference>
<keyword evidence="1" id="KW-0418">Kinase</keyword>
<keyword evidence="2" id="KW-1185">Reference proteome</keyword>
<keyword evidence="1" id="KW-0808">Transferase</keyword>
<comment type="caution">
    <text evidence="1">The sequence shown here is derived from an EMBL/GenBank/DDBJ whole genome shotgun (WGS) entry which is preliminary data.</text>
</comment>
<accession>A0ABD1U9C5</accession>
<evidence type="ECO:0000313" key="2">
    <source>
        <dbReference type="Proteomes" id="UP001604277"/>
    </source>
</evidence>
<proteinExistence type="predicted"/>
<protein>
    <submittedName>
        <fullName evidence="1">Sphingoid long-chain bases kinase 1</fullName>
    </submittedName>
</protein>
<organism evidence="1 2">
    <name type="scientific">Forsythia ovata</name>
    <dbReference type="NCBI Taxonomy" id="205694"/>
    <lineage>
        <taxon>Eukaryota</taxon>
        <taxon>Viridiplantae</taxon>
        <taxon>Streptophyta</taxon>
        <taxon>Embryophyta</taxon>
        <taxon>Tracheophyta</taxon>
        <taxon>Spermatophyta</taxon>
        <taxon>Magnoliopsida</taxon>
        <taxon>eudicotyledons</taxon>
        <taxon>Gunneridae</taxon>
        <taxon>Pentapetalae</taxon>
        <taxon>asterids</taxon>
        <taxon>lamiids</taxon>
        <taxon>Lamiales</taxon>
        <taxon>Oleaceae</taxon>
        <taxon>Forsythieae</taxon>
        <taxon>Forsythia</taxon>
    </lineage>
</organism>
<name>A0ABD1U9C5_9LAMI</name>
<reference evidence="2" key="1">
    <citation type="submission" date="2024-07" db="EMBL/GenBank/DDBJ databases">
        <title>Two chromosome-level genome assemblies of Korean endemic species Abeliophyllum distichum and Forsythia ovata (Oleaceae).</title>
        <authorList>
            <person name="Jang H."/>
        </authorList>
    </citation>
    <scope>NUCLEOTIDE SEQUENCE [LARGE SCALE GENOMIC DNA]</scope>
</reference>
<sequence length="281" mass="32213">MPRINKIEVTVIPTRLTLQIVFNSFGDSGILCKELVWGSEMLSLEDVISSQYLYTFSLAVITLCWTETFYSACISLSKRLCGLFMRRGKSLKDYRFVASTSEDALQWVNAFAYQQCYVNCLPHPMASKKHGSDSIVNEFPPESIRCKSPPKMLVILNPRSGRGRSSKVFGLVEPIFKWDRQTQEWPSVIKTFKVNHQRNGEWVNERATQDYEKMVEEWEEQTQQTSCSGVTVNKHDVVLKVLGEKRGHRRAVGWVLRGTFLLLVHYDIAGPTQYQPIYSGN</sequence>
<dbReference type="GO" id="GO:0016301">
    <property type="term" value="F:kinase activity"/>
    <property type="evidence" value="ECO:0007669"/>
    <property type="project" value="UniProtKB-KW"/>
</dbReference>
<gene>
    <name evidence="1" type="ORF">Fot_25544</name>
</gene>
<evidence type="ECO:0000313" key="1">
    <source>
        <dbReference type="EMBL" id="KAL2521621.1"/>
    </source>
</evidence>